<dbReference type="RefSeq" id="WP_151664326.1">
    <property type="nucleotide sequence ID" value="NZ_CP103345.1"/>
</dbReference>
<comment type="caution">
    <text evidence="1">The sequence shown here is derived from an EMBL/GenBank/DDBJ whole genome shotgun (WGS) entry which is preliminary data.</text>
</comment>
<organism evidence="1 2">
    <name type="scientific">Brucella anthropi</name>
    <name type="common">Ochrobactrum anthropi</name>
    <dbReference type="NCBI Taxonomy" id="529"/>
    <lineage>
        <taxon>Bacteria</taxon>
        <taxon>Pseudomonadati</taxon>
        <taxon>Pseudomonadota</taxon>
        <taxon>Alphaproteobacteria</taxon>
        <taxon>Hyphomicrobiales</taxon>
        <taxon>Brucellaceae</taxon>
        <taxon>Brucella/Ochrobactrum group</taxon>
        <taxon>Brucella</taxon>
    </lineage>
</organism>
<dbReference type="Proteomes" id="UP000481876">
    <property type="component" value="Unassembled WGS sequence"/>
</dbReference>
<evidence type="ECO:0000313" key="1">
    <source>
        <dbReference type="EMBL" id="KAB2761983.1"/>
    </source>
</evidence>
<evidence type="ECO:0000313" key="2">
    <source>
        <dbReference type="Proteomes" id="UP000481876"/>
    </source>
</evidence>
<dbReference type="AlphaFoldDB" id="A0A6L3YZ71"/>
<name>A0A6L3YZ71_BRUAN</name>
<accession>A0A6L3YZ71</accession>
<sequence>MSKVEALLDRLAEATAESDDYDELPPALAKEARLHVWDAHYANSDERARLDAKLAASSPEFQAAVAVTETALAEELAANNERRARVRRENPSYFKD</sequence>
<dbReference type="EMBL" id="WBWS01000033">
    <property type="protein sequence ID" value="KAB2761983.1"/>
    <property type="molecule type" value="Genomic_DNA"/>
</dbReference>
<protein>
    <submittedName>
        <fullName evidence="1">Uncharacterized protein</fullName>
    </submittedName>
</protein>
<proteinExistence type="predicted"/>
<gene>
    <name evidence="1" type="ORF">F9L04_23035</name>
</gene>
<reference evidence="1 2" key="1">
    <citation type="submission" date="2019-09" db="EMBL/GenBank/DDBJ databases">
        <title>Taxonomic organization of the family Brucellaceae based on a phylogenomic approach.</title>
        <authorList>
            <person name="Leclercq S."/>
            <person name="Cloeckaert A."/>
            <person name="Zygmunt M.S."/>
        </authorList>
    </citation>
    <scope>NUCLEOTIDE SEQUENCE [LARGE SCALE GENOMIC DNA]</scope>
    <source>
        <strain evidence="1 2">LMG 3313</strain>
    </source>
</reference>